<evidence type="ECO:0000313" key="3">
    <source>
        <dbReference type="Proteomes" id="UP000585474"/>
    </source>
</evidence>
<protein>
    <submittedName>
        <fullName evidence="2">Uncharacterized protein</fullName>
    </submittedName>
</protein>
<keyword evidence="3" id="KW-1185">Reference proteome</keyword>
<proteinExistence type="predicted"/>
<gene>
    <name evidence="2" type="ORF">Acr_21g0000880</name>
</gene>
<comment type="caution">
    <text evidence="2">The sequence shown here is derived from an EMBL/GenBank/DDBJ whole genome shotgun (WGS) entry which is preliminary data.</text>
</comment>
<feature type="compositionally biased region" description="Polar residues" evidence="1">
    <location>
        <begin position="8"/>
        <end position="32"/>
    </location>
</feature>
<accession>A0A7J0GFB8</accession>
<reference evidence="2 3" key="1">
    <citation type="submission" date="2019-07" db="EMBL/GenBank/DDBJ databases">
        <title>De Novo Assembly of kiwifruit Actinidia rufa.</title>
        <authorList>
            <person name="Sugita-Konishi S."/>
            <person name="Sato K."/>
            <person name="Mori E."/>
            <person name="Abe Y."/>
            <person name="Kisaki G."/>
            <person name="Hamano K."/>
            <person name="Suezawa K."/>
            <person name="Otani M."/>
            <person name="Fukuda T."/>
            <person name="Manabe T."/>
            <person name="Gomi K."/>
            <person name="Tabuchi M."/>
            <person name="Akimitsu K."/>
            <person name="Kataoka I."/>
        </authorList>
    </citation>
    <scope>NUCLEOTIDE SEQUENCE [LARGE SCALE GENOMIC DNA]</scope>
    <source>
        <strain evidence="3">cv. Fuchu</strain>
    </source>
</reference>
<dbReference type="AlphaFoldDB" id="A0A7J0GFB8"/>
<evidence type="ECO:0000313" key="2">
    <source>
        <dbReference type="EMBL" id="GFZ09489.1"/>
    </source>
</evidence>
<name>A0A7J0GFB8_9ERIC</name>
<feature type="region of interest" description="Disordered" evidence="1">
    <location>
        <begin position="1"/>
        <end position="51"/>
    </location>
</feature>
<sequence>MPAVMAQSFRTNRSSFASSNGYESPSLNSAAVSSGDGYDSDDFNFAPPTPTTLSMAIPEELAGAIPLIDKFQARRYACADYHNISKEKFQFD</sequence>
<dbReference type="OrthoDB" id="10569500at2759"/>
<dbReference type="Proteomes" id="UP000585474">
    <property type="component" value="Unassembled WGS sequence"/>
</dbReference>
<evidence type="ECO:0000256" key="1">
    <source>
        <dbReference type="SAM" id="MobiDB-lite"/>
    </source>
</evidence>
<organism evidence="2 3">
    <name type="scientific">Actinidia rufa</name>
    <dbReference type="NCBI Taxonomy" id="165716"/>
    <lineage>
        <taxon>Eukaryota</taxon>
        <taxon>Viridiplantae</taxon>
        <taxon>Streptophyta</taxon>
        <taxon>Embryophyta</taxon>
        <taxon>Tracheophyta</taxon>
        <taxon>Spermatophyta</taxon>
        <taxon>Magnoliopsida</taxon>
        <taxon>eudicotyledons</taxon>
        <taxon>Gunneridae</taxon>
        <taxon>Pentapetalae</taxon>
        <taxon>asterids</taxon>
        <taxon>Ericales</taxon>
        <taxon>Actinidiaceae</taxon>
        <taxon>Actinidia</taxon>
    </lineage>
</organism>
<dbReference type="EMBL" id="BJWL01000021">
    <property type="protein sequence ID" value="GFZ09489.1"/>
    <property type="molecule type" value="Genomic_DNA"/>
</dbReference>